<dbReference type="SUPFAM" id="SSF57716">
    <property type="entry name" value="Glucocorticoid receptor-like (DNA-binding domain)"/>
    <property type="match status" value="1"/>
</dbReference>
<dbReference type="Pfam" id="PF21173">
    <property type="entry name" value="DksA-like_N"/>
    <property type="match status" value="1"/>
</dbReference>
<dbReference type="InterPro" id="IPR020458">
    <property type="entry name" value="Znf_DskA_TraR_CS"/>
</dbReference>
<protein>
    <submittedName>
        <fullName evidence="7">TraR/DksA C4-type zinc finger protein</fullName>
    </submittedName>
</protein>
<evidence type="ECO:0000256" key="2">
    <source>
        <dbReference type="ARBA" id="ARBA00022771"/>
    </source>
</evidence>
<keyword evidence="3" id="KW-0862">Zinc</keyword>
<keyword evidence="1" id="KW-0479">Metal-binding</keyword>
<dbReference type="PROSITE" id="PS01102">
    <property type="entry name" value="ZF_DKSA_1"/>
    <property type="match status" value="1"/>
</dbReference>
<dbReference type="Pfam" id="PF01258">
    <property type="entry name" value="zf-dskA_traR"/>
    <property type="match status" value="1"/>
</dbReference>
<evidence type="ECO:0000256" key="1">
    <source>
        <dbReference type="ARBA" id="ARBA00022723"/>
    </source>
</evidence>
<evidence type="ECO:0000256" key="4">
    <source>
        <dbReference type="PROSITE-ProRule" id="PRU00510"/>
    </source>
</evidence>
<reference evidence="7" key="1">
    <citation type="submission" date="2021-03" db="EMBL/GenBank/DDBJ databases">
        <title>Complete Genome of Pseudoalteromonas xiamenensis STKMTI.2, a new potential marine bacterium producing anti-Vibrio compounds.</title>
        <authorList>
            <person name="Handayani D.P."/>
            <person name="Isnansetyo A."/>
            <person name="Istiqomah I."/>
            <person name="Jumina J."/>
        </authorList>
    </citation>
    <scope>NUCLEOTIDE SEQUENCE</scope>
    <source>
        <strain evidence="7">STKMTI.2</strain>
    </source>
</reference>
<dbReference type="PROSITE" id="PS51128">
    <property type="entry name" value="ZF_DKSA_2"/>
    <property type="match status" value="1"/>
</dbReference>
<name>A0A975HM47_9GAMM</name>
<evidence type="ECO:0000259" key="5">
    <source>
        <dbReference type="Pfam" id="PF01258"/>
    </source>
</evidence>
<dbReference type="PANTHER" id="PTHR33823">
    <property type="entry name" value="RNA POLYMERASE-BINDING TRANSCRIPTION FACTOR DKSA-RELATED"/>
    <property type="match status" value="1"/>
</dbReference>
<proteinExistence type="predicted"/>
<dbReference type="InterPro" id="IPR000962">
    <property type="entry name" value="Znf_DskA_TraR"/>
</dbReference>
<evidence type="ECO:0000259" key="6">
    <source>
        <dbReference type="Pfam" id="PF21173"/>
    </source>
</evidence>
<feature type="zinc finger region" description="dksA C4-type" evidence="4">
    <location>
        <begin position="76"/>
        <end position="100"/>
    </location>
</feature>
<keyword evidence="8" id="KW-1185">Reference proteome</keyword>
<feature type="domain" description="DnaK suppressor protein-like N-terminal" evidence="6">
    <location>
        <begin position="8"/>
        <end position="67"/>
    </location>
</feature>
<gene>
    <name evidence="7" type="ORF">J5O05_08145</name>
</gene>
<dbReference type="InterPro" id="IPR048487">
    <property type="entry name" value="DksA-like_N"/>
</dbReference>
<dbReference type="GO" id="GO:0008270">
    <property type="term" value="F:zinc ion binding"/>
    <property type="evidence" value="ECO:0007669"/>
    <property type="project" value="UniProtKB-KW"/>
</dbReference>
<dbReference type="RefSeq" id="WP_208844352.1">
    <property type="nucleotide sequence ID" value="NZ_CP072133.1"/>
</dbReference>
<accession>A0A975HM47</accession>
<feature type="domain" description="Zinc finger DksA/TraR C4-type" evidence="5">
    <location>
        <begin position="71"/>
        <end position="101"/>
    </location>
</feature>
<dbReference type="EMBL" id="CP072133">
    <property type="protein sequence ID" value="QTH72729.1"/>
    <property type="molecule type" value="Genomic_DNA"/>
</dbReference>
<dbReference type="PANTHER" id="PTHR33823:SF4">
    <property type="entry name" value="GENERAL STRESS PROTEIN 16O"/>
    <property type="match status" value="1"/>
</dbReference>
<evidence type="ECO:0000313" key="7">
    <source>
        <dbReference type="EMBL" id="QTH72729.1"/>
    </source>
</evidence>
<evidence type="ECO:0000313" key="8">
    <source>
        <dbReference type="Proteomes" id="UP000664904"/>
    </source>
</evidence>
<dbReference type="AlphaFoldDB" id="A0A975HM47"/>
<keyword evidence="2" id="KW-0863">Zinc-finger</keyword>
<organism evidence="7 8">
    <name type="scientific">Pseudoalteromonas xiamenensis</name>
    <dbReference type="NCBI Taxonomy" id="882626"/>
    <lineage>
        <taxon>Bacteria</taxon>
        <taxon>Pseudomonadati</taxon>
        <taxon>Pseudomonadota</taxon>
        <taxon>Gammaproteobacteria</taxon>
        <taxon>Alteromonadales</taxon>
        <taxon>Pseudoalteromonadaceae</taxon>
        <taxon>Pseudoalteromonas</taxon>
    </lineage>
</organism>
<evidence type="ECO:0000256" key="3">
    <source>
        <dbReference type="ARBA" id="ARBA00022833"/>
    </source>
</evidence>
<dbReference type="Gene3D" id="1.20.120.910">
    <property type="entry name" value="DksA, coiled-coil domain"/>
    <property type="match status" value="1"/>
</dbReference>
<dbReference type="Proteomes" id="UP000664904">
    <property type="component" value="Chromosome"/>
</dbReference>
<dbReference type="KEGG" id="pxi:J5O05_08145"/>
<sequence>MTEARQQLLSLQLQLQTRLEKVRTDLTRLTSADSQEQAQQRENDEVLQELEKHLSDELDLVAFALAREAAGQYGHCSACGDDIAKERLNAVPYTIHCQRCAL</sequence>